<dbReference type="EMBL" id="JACHDY010000003">
    <property type="protein sequence ID" value="MBB5317954.1"/>
    <property type="molecule type" value="Genomic_DNA"/>
</dbReference>
<reference evidence="1" key="1">
    <citation type="submission" date="2020-08" db="EMBL/GenBank/DDBJ databases">
        <title>Genomic Encyclopedia of Type Strains, Phase IV (KMG-V): Genome sequencing to study the core and pangenomes of soil and plant-associated prokaryotes.</title>
        <authorList>
            <person name="Whitman W."/>
        </authorList>
    </citation>
    <scope>NUCLEOTIDE SEQUENCE [LARGE SCALE GENOMIC DNA]</scope>
    <source>
        <strain evidence="1">M8UP27</strain>
    </source>
</reference>
<name>A0A7W8MT93_9BACT</name>
<accession>A0A7W8MT93</accession>
<organism evidence="1 2">
    <name type="scientific">Tunturiibacter empetritectus</name>
    <dbReference type="NCBI Taxonomy" id="3069691"/>
    <lineage>
        <taxon>Bacteria</taxon>
        <taxon>Pseudomonadati</taxon>
        <taxon>Acidobacteriota</taxon>
        <taxon>Terriglobia</taxon>
        <taxon>Terriglobales</taxon>
        <taxon>Acidobacteriaceae</taxon>
        <taxon>Tunturiibacter</taxon>
    </lineage>
</organism>
<dbReference type="AlphaFoldDB" id="A0A7W8MT93"/>
<evidence type="ECO:0000313" key="1">
    <source>
        <dbReference type="EMBL" id="MBB5317954.1"/>
    </source>
</evidence>
<keyword evidence="2" id="KW-1185">Reference proteome</keyword>
<comment type="caution">
    <text evidence="1">The sequence shown here is derived from an EMBL/GenBank/DDBJ whole genome shotgun (WGS) entry which is preliminary data.</text>
</comment>
<dbReference type="Proteomes" id="UP000568106">
    <property type="component" value="Unassembled WGS sequence"/>
</dbReference>
<sequence>MTAPQTKERLRGKIIESVNYGHENGIDSKEIREWK</sequence>
<protein>
    <submittedName>
        <fullName evidence="1">Uncharacterized protein</fullName>
    </submittedName>
</protein>
<proteinExistence type="predicted"/>
<gene>
    <name evidence="1" type="ORF">HDF09_002640</name>
</gene>
<evidence type="ECO:0000313" key="2">
    <source>
        <dbReference type="Proteomes" id="UP000568106"/>
    </source>
</evidence>